<evidence type="ECO:0000313" key="7">
    <source>
        <dbReference type="WBParaSite" id="EVEC_0000905601-mRNA-1"/>
    </source>
</evidence>
<accession>A0A0N4VEE7</accession>
<dbReference type="GO" id="GO:0004843">
    <property type="term" value="F:cysteine-type deubiquitinase activity"/>
    <property type="evidence" value="ECO:0007669"/>
    <property type="project" value="UniProtKB-UniRule"/>
</dbReference>
<keyword evidence="3" id="KW-0378">Hydrolase</keyword>
<dbReference type="STRING" id="51028.A0A0N4VEE7"/>
<comment type="catalytic activity">
    <reaction evidence="1 3">
        <text>Thiol-dependent hydrolysis of ester, thioester, amide, peptide and isopeptide bonds formed by the C-terminal Gly of ubiquitin (a 76-residue protein attached to proteins as an intracellular targeting signal).</text>
        <dbReference type="EC" id="3.4.19.12"/>
    </reaction>
</comment>
<dbReference type="OrthoDB" id="292964at2759"/>
<evidence type="ECO:0000256" key="2">
    <source>
        <dbReference type="ARBA" id="ARBA00009085"/>
    </source>
</evidence>
<dbReference type="EC" id="3.4.19.12" evidence="3"/>
<gene>
    <name evidence="5" type="ORF">EVEC_LOCUS8497</name>
</gene>
<dbReference type="Gene3D" id="3.90.70.10">
    <property type="entry name" value="Cysteine proteinases"/>
    <property type="match status" value="1"/>
</dbReference>
<dbReference type="PROSITE" id="PS00973">
    <property type="entry name" value="USP_2"/>
    <property type="match status" value="1"/>
</dbReference>
<keyword evidence="3" id="KW-0833">Ubl conjugation pathway</keyword>
<dbReference type="PANTHER" id="PTHR21646:SF91">
    <property type="entry name" value="USP DOMAIN-CONTAINING PROTEIN"/>
    <property type="match status" value="1"/>
</dbReference>
<dbReference type="InterPro" id="IPR018200">
    <property type="entry name" value="USP_CS"/>
</dbReference>
<dbReference type="InterPro" id="IPR036873">
    <property type="entry name" value="Rhodanese-like_dom_sf"/>
</dbReference>
<evidence type="ECO:0000313" key="5">
    <source>
        <dbReference type="EMBL" id="VDD93746.1"/>
    </source>
</evidence>
<dbReference type="PANTHER" id="PTHR21646">
    <property type="entry name" value="UBIQUITIN CARBOXYL-TERMINAL HYDROLASE"/>
    <property type="match status" value="1"/>
</dbReference>
<dbReference type="AlphaFoldDB" id="A0A0N4VEE7"/>
<dbReference type="Pfam" id="PF00443">
    <property type="entry name" value="UCH"/>
    <property type="match status" value="1"/>
</dbReference>
<reference evidence="7" key="1">
    <citation type="submission" date="2017-02" db="UniProtKB">
        <authorList>
            <consortium name="WormBaseParasite"/>
        </authorList>
    </citation>
    <scope>IDENTIFICATION</scope>
</reference>
<comment type="similarity">
    <text evidence="2 3">Belongs to the peptidase C19 family.</text>
</comment>
<name>A0A0N4VEE7_ENTVE</name>
<dbReference type="Gene3D" id="1.20.58.80">
    <property type="entry name" value="Phosphotransferase system, lactose/cellobiose-type IIA subunit"/>
    <property type="match status" value="1"/>
</dbReference>
<keyword evidence="6" id="KW-1185">Reference proteome</keyword>
<dbReference type="PROSITE" id="PS00972">
    <property type="entry name" value="USP_1"/>
    <property type="match status" value="1"/>
</dbReference>
<dbReference type="SUPFAM" id="SSF52821">
    <property type="entry name" value="Rhodanese/Cell cycle control phosphatase"/>
    <property type="match status" value="1"/>
</dbReference>
<evidence type="ECO:0000256" key="3">
    <source>
        <dbReference type="RuleBase" id="RU366025"/>
    </source>
</evidence>
<organism evidence="7">
    <name type="scientific">Enterobius vermicularis</name>
    <name type="common">Human pinworm</name>
    <dbReference type="NCBI Taxonomy" id="51028"/>
    <lineage>
        <taxon>Eukaryota</taxon>
        <taxon>Metazoa</taxon>
        <taxon>Ecdysozoa</taxon>
        <taxon>Nematoda</taxon>
        <taxon>Chromadorea</taxon>
        <taxon>Rhabditida</taxon>
        <taxon>Spirurina</taxon>
        <taxon>Oxyuridomorpha</taxon>
        <taxon>Oxyuroidea</taxon>
        <taxon>Oxyuridae</taxon>
        <taxon>Enterobius</taxon>
    </lineage>
</organism>
<reference evidence="5 6" key="2">
    <citation type="submission" date="2018-10" db="EMBL/GenBank/DDBJ databases">
        <authorList>
            <consortium name="Pathogen Informatics"/>
        </authorList>
    </citation>
    <scope>NUCLEOTIDE SEQUENCE [LARGE SCALE GENOMIC DNA]</scope>
</reference>
<keyword evidence="3" id="KW-0788">Thiol protease</keyword>
<dbReference type="InterPro" id="IPR038765">
    <property type="entry name" value="Papain-like_cys_pep_sf"/>
</dbReference>
<dbReference type="InterPro" id="IPR001394">
    <property type="entry name" value="Peptidase_C19_UCH"/>
</dbReference>
<dbReference type="EMBL" id="UXUI01009454">
    <property type="protein sequence ID" value="VDD93746.1"/>
    <property type="molecule type" value="Genomic_DNA"/>
</dbReference>
<dbReference type="PROSITE" id="PS50235">
    <property type="entry name" value="USP_3"/>
    <property type="match status" value="1"/>
</dbReference>
<dbReference type="Gene3D" id="3.40.250.10">
    <property type="entry name" value="Rhodanese-like domain"/>
    <property type="match status" value="1"/>
</dbReference>
<dbReference type="Proteomes" id="UP000274131">
    <property type="component" value="Unassembled WGS sequence"/>
</dbReference>
<dbReference type="InterPro" id="IPR015063">
    <property type="entry name" value="USP8_dimer"/>
</dbReference>
<dbReference type="GO" id="GO:0016579">
    <property type="term" value="P:protein deubiquitination"/>
    <property type="evidence" value="ECO:0007669"/>
    <property type="project" value="InterPro"/>
</dbReference>
<dbReference type="CDD" id="cd02674">
    <property type="entry name" value="Peptidase_C19R"/>
    <property type="match status" value="1"/>
</dbReference>
<evidence type="ECO:0000256" key="1">
    <source>
        <dbReference type="ARBA" id="ARBA00000707"/>
    </source>
</evidence>
<dbReference type="WBParaSite" id="EVEC_0000905601-mRNA-1">
    <property type="protein sequence ID" value="EVEC_0000905601-mRNA-1"/>
    <property type="gene ID" value="EVEC_0000905601"/>
</dbReference>
<keyword evidence="3" id="KW-0645">Protease</keyword>
<dbReference type="InterPro" id="IPR028889">
    <property type="entry name" value="USP"/>
</dbReference>
<dbReference type="SUPFAM" id="SSF54001">
    <property type="entry name" value="Cysteine proteinases"/>
    <property type="match status" value="1"/>
</dbReference>
<evidence type="ECO:0000313" key="6">
    <source>
        <dbReference type="Proteomes" id="UP000274131"/>
    </source>
</evidence>
<dbReference type="SUPFAM" id="SSF140856">
    <property type="entry name" value="USP8 N-terminal domain-like"/>
    <property type="match status" value="1"/>
</dbReference>
<dbReference type="InterPro" id="IPR050185">
    <property type="entry name" value="Ub_carboxyl-term_hydrolase"/>
</dbReference>
<feature type="domain" description="USP" evidence="4">
    <location>
        <begin position="421"/>
        <end position="751"/>
    </location>
</feature>
<protein>
    <recommendedName>
        <fullName evidence="3">Ubiquitin carboxyl-terminal hydrolase</fullName>
        <ecNumber evidence="3">3.4.19.12</ecNumber>
    </recommendedName>
</protein>
<sequence>MIKAFIFRAFGHAEKLHSEAEDKRKHGDEEQAYILYYRMCEIASMIKDKNDFGHFKMTPDGRLLRHIFEEALSKLDELEKSLTEQYEKKRIEKPDVVQRETISSSKSPAEVDDSKDVTYTILPRDLMTFVKNQKKVLFIDYREDSSSFIKYDRPEGVFVARVPPNAIVPGYIGQTLIRSAPVSERVNLQRMGEVDLVVLVGTETPVIKEGGLQKGSREQILFDALYMYNNNFRLQRPPVFLDGGFSNWKQHYPMYVTSEAERSNKLEGLEPSTKLSLAVSRYTEDLRDIERVTYPDLRDGSNRHVTTSSYDMTKKRVTASPKETVLPRQEYASWGSPLVAGPSDAWHFSDLGGEIHSDPESNSGFKSLSAPQEKNVDFIQQKDYLLVYRSDKSEQLLLIFNGALQQIDKEAIKERVRRGFTGLKNLGNTCYMNATLQALFNTLPLRRIFLSQSYLNDINRTNRKGTRGICSVAFSALMEAAWSGKYSVINPSFFRSIFVSHVNHDFGDFKQHDAQEFQIFLLAALHEDMDKVQEPKIFEQNYTGKNLQKEALEFEENWRLYTNSLINDVFRCITLSVKKCGTCNYKSVSFEEITQLSIAISETSLSECIASHFKEISLKGESRWKCPDCNHYRDSSLKTGIWRTPQILVIHLKRSFDGVNKNDTLVAFGTDTLDLKSCLHSSATSSGSRYKLYAVTNHIGSLNSGHYVAYIRNVQDDGTTQWLVVDDDVVRPISENVLCTKHAVVLYYIRTD</sequence>
<proteinExistence type="inferred from homology"/>
<evidence type="ECO:0000259" key="4">
    <source>
        <dbReference type="PROSITE" id="PS50235"/>
    </source>
</evidence>
<dbReference type="GO" id="GO:0006508">
    <property type="term" value="P:proteolysis"/>
    <property type="evidence" value="ECO:0007669"/>
    <property type="project" value="UniProtKB-KW"/>
</dbReference>
<dbReference type="Pfam" id="PF08969">
    <property type="entry name" value="USP8_dimer"/>
    <property type="match status" value="1"/>
</dbReference>